<dbReference type="EMBL" id="JAUEPU010000007">
    <property type="protein sequence ID" value="KAK0500672.1"/>
    <property type="molecule type" value="Genomic_DNA"/>
</dbReference>
<keyword evidence="1" id="KW-0472">Membrane</keyword>
<protein>
    <submittedName>
        <fullName evidence="2">Uncharacterized protein</fullName>
    </submittedName>
</protein>
<dbReference type="Proteomes" id="UP001175228">
    <property type="component" value="Unassembled WGS sequence"/>
</dbReference>
<dbReference type="AlphaFoldDB" id="A0AA39QD18"/>
<name>A0AA39QD18_9AGAR</name>
<evidence type="ECO:0000313" key="3">
    <source>
        <dbReference type="Proteomes" id="UP001175228"/>
    </source>
</evidence>
<proteinExistence type="predicted"/>
<keyword evidence="1" id="KW-0812">Transmembrane</keyword>
<reference evidence="2" key="1">
    <citation type="submission" date="2023-06" db="EMBL/GenBank/DDBJ databases">
        <authorList>
            <consortium name="Lawrence Berkeley National Laboratory"/>
            <person name="Ahrendt S."/>
            <person name="Sahu N."/>
            <person name="Indic B."/>
            <person name="Wong-Bajracharya J."/>
            <person name="Merenyi Z."/>
            <person name="Ke H.-M."/>
            <person name="Monk M."/>
            <person name="Kocsube S."/>
            <person name="Drula E."/>
            <person name="Lipzen A."/>
            <person name="Balint B."/>
            <person name="Henrissat B."/>
            <person name="Andreopoulos B."/>
            <person name="Martin F.M."/>
            <person name="Harder C.B."/>
            <person name="Rigling D."/>
            <person name="Ford K.L."/>
            <person name="Foster G.D."/>
            <person name="Pangilinan J."/>
            <person name="Papanicolaou A."/>
            <person name="Barry K."/>
            <person name="LaButti K."/>
            <person name="Viragh M."/>
            <person name="Koriabine M."/>
            <person name="Yan M."/>
            <person name="Riley R."/>
            <person name="Champramary S."/>
            <person name="Plett K.L."/>
            <person name="Tsai I.J."/>
            <person name="Slot J."/>
            <person name="Sipos G."/>
            <person name="Plett J."/>
            <person name="Nagy L.G."/>
            <person name="Grigoriev I.V."/>
        </authorList>
    </citation>
    <scope>NUCLEOTIDE SEQUENCE</scope>
    <source>
        <strain evidence="2">HWK02</strain>
    </source>
</reference>
<organism evidence="2 3">
    <name type="scientific">Armillaria luteobubalina</name>
    <dbReference type="NCBI Taxonomy" id="153913"/>
    <lineage>
        <taxon>Eukaryota</taxon>
        <taxon>Fungi</taxon>
        <taxon>Dikarya</taxon>
        <taxon>Basidiomycota</taxon>
        <taxon>Agaricomycotina</taxon>
        <taxon>Agaricomycetes</taxon>
        <taxon>Agaricomycetidae</taxon>
        <taxon>Agaricales</taxon>
        <taxon>Marasmiineae</taxon>
        <taxon>Physalacriaceae</taxon>
        <taxon>Armillaria</taxon>
    </lineage>
</organism>
<sequence length="99" mass="11224">MPGRTSKTDVLDVLISHPFSHLSFFLFVFVFSLPFFHSLASAWPQAFRAFSHFTARQFVAPHSFHYEVNYLWSSSGKRCCCSGSKWCSVHGSCNPNSGR</sequence>
<evidence type="ECO:0000256" key="1">
    <source>
        <dbReference type="SAM" id="Phobius"/>
    </source>
</evidence>
<evidence type="ECO:0000313" key="2">
    <source>
        <dbReference type="EMBL" id="KAK0500672.1"/>
    </source>
</evidence>
<comment type="caution">
    <text evidence="2">The sequence shown here is derived from an EMBL/GenBank/DDBJ whole genome shotgun (WGS) entry which is preliminary data.</text>
</comment>
<keyword evidence="1" id="KW-1133">Transmembrane helix</keyword>
<keyword evidence="3" id="KW-1185">Reference proteome</keyword>
<gene>
    <name evidence="2" type="ORF">EDD18DRAFT_775155</name>
</gene>
<accession>A0AA39QD18</accession>
<feature type="transmembrane region" description="Helical" evidence="1">
    <location>
        <begin position="20"/>
        <end position="40"/>
    </location>
</feature>